<keyword evidence="1" id="KW-0238">DNA-binding</keyword>
<feature type="domain" description="HTH psq-type" evidence="3">
    <location>
        <begin position="1"/>
        <end position="54"/>
    </location>
</feature>
<dbReference type="GO" id="GO:0005634">
    <property type="term" value="C:nucleus"/>
    <property type="evidence" value="ECO:0007669"/>
    <property type="project" value="UniProtKB-SubCell"/>
</dbReference>
<dbReference type="PANTHER" id="PTHR19303:SF73">
    <property type="entry name" value="PROTEIN PDC2"/>
    <property type="match status" value="1"/>
</dbReference>
<dbReference type="EMBL" id="BLXT01002056">
    <property type="protein sequence ID" value="GFN90540.1"/>
    <property type="molecule type" value="Genomic_DNA"/>
</dbReference>
<dbReference type="InterPro" id="IPR009057">
    <property type="entry name" value="Homeodomain-like_sf"/>
</dbReference>
<dbReference type="SUPFAM" id="SSF46689">
    <property type="entry name" value="Homeodomain-like"/>
    <property type="match status" value="1"/>
</dbReference>
<feature type="DNA-binding region" description="H-T-H motif" evidence="1">
    <location>
        <begin position="30"/>
        <end position="50"/>
    </location>
</feature>
<dbReference type="InterPro" id="IPR050863">
    <property type="entry name" value="CenT-Element_Derived"/>
</dbReference>
<dbReference type="Proteomes" id="UP000735302">
    <property type="component" value="Unassembled WGS sequence"/>
</dbReference>
<keyword evidence="1" id="KW-0539">Nucleus</keyword>
<comment type="caution">
    <text evidence="4">The sequence shown here is derived from an EMBL/GenBank/DDBJ whole genome shotgun (WGS) entry which is preliminary data.</text>
</comment>
<dbReference type="PANTHER" id="PTHR19303">
    <property type="entry name" value="TRANSPOSON"/>
    <property type="match status" value="1"/>
</dbReference>
<evidence type="ECO:0000256" key="2">
    <source>
        <dbReference type="SAM" id="MobiDB-lite"/>
    </source>
</evidence>
<dbReference type="Gene3D" id="1.10.10.60">
    <property type="entry name" value="Homeodomain-like"/>
    <property type="match status" value="1"/>
</dbReference>
<dbReference type="InterPro" id="IPR007889">
    <property type="entry name" value="HTH_Psq"/>
</dbReference>
<evidence type="ECO:0000256" key="1">
    <source>
        <dbReference type="PROSITE-ProRule" id="PRU00320"/>
    </source>
</evidence>
<sequence length="514" mass="57833">MSTSSKKRKVLTIDVKLQILADVDKKAMTKKEIAAKFDIPHNSLSTLLKNRDKIENNSHEPQRKKPRLATNAAIDEAVLTWFKQTRAINAPTSGPIIFDTTVVEDWKKATLDKLLSEFSSSDIFNADETGLFFRGGKQAKDRLTVLVGTNATGTEKLPLLVIGKSANPRCFKNVKSLPVEYTSNSKAWMTSSIFETWIRKLNRKYLLQGRSIVMVLDNCPAHPKIKDLKAIRLEFLPPNTTSHTQPCDQGIINAFKHRYRAIVVCRYLQHIDGNSASAFHISVLDALYHMRWAWSMVTPETIANCFRHAGFCRVEDEAARAPGQDCDAITEELSALFANIDDADGGPEDYVNIDKDLPVSGDVTVDAIVDSVKEKEPSPDDDDGDEAMPAPVLPHVTGRDAKTAVETLKHYALQHKDDASLFDMLCQMEDKQSLEYLITQTNLVIRKIKDNISAMDLYKIKDSLSSLKVKWCLSLKDHHSKQRSIFSWLSQTDRDAMTQEVLKDHQSLIDDEME</sequence>
<dbReference type="Pfam" id="PF04218">
    <property type="entry name" value="CENP-B_N"/>
    <property type="match status" value="1"/>
</dbReference>
<dbReference type="InterPro" id="IPR004875">
    <property type="entry name" value="DDE_SF_endonuclease_dom"/>
</dbReference>
<comment type="subcellular location">
    <subcellularLocation>
        <location evidence="1">Nucleus</location>
    </subcellularLocation>
</comment>
<evidence type="ECO:0000313" key="4">
    <source>
        <dbReference type="EMBL" id="GFN90540.1"/>
    </source>
</evidence>
<dbReference type="GO" id="GO:0003677">
    <property type="term" value="F:DNA binding"/>
    <property type="evidence" value="ECO:0007669"/>
    <property type="project" value="UniProtKB-UniRule"/>
</dbReference>
<evidence type="ECO:0000259" key="3">
    <source>
        <dbReference type="PROSITE" id="PS50960"/>
    </source>
</evidence>
<name>A0AAV3Z3T4_9GAST</name>
<proteinExistence type="predicted"/>
<gene>
    <name evidence="4" type="ORF">PoB_001704600</name>
</gene>
<dbReference type="AlphaFoldDB" id="A0AAV3Z3T4"/>
<protein>
    <submittedName>
        <fullName evidence="4">Tigger transposable element-derived protein</fullName>
    </submittedName>
</protein>
<dbReference type="PROSITE" id="PS50960">
    <property type="entry name" value="HTH_PSQ"/>
    <property type="match status" value="1"/>
</dbReference>
<organism evidence="4 5">
    <name type="scientific">Plakobranchus ocellatus</name>
    <dbReference type="NCBI Taxonomy" id="259542"/>
    <lineage>
        <taxon>Eukaryota</taxon>
        <taxon>Metazoa</taxon>
        <taxon>Spiralia</taxon>
        <taxon>Lophotrochozoa</taxon>
        <taxon>Mollusca</taxon>
        <taxon>Gastropoda</taxon>
        <taxon>Heterobranchia</taxon>
        <taxon>Euthyneura</taxon>
        <taxon>Panpulmonata</taxon>
        <taxon>Sacoglossa</taxon>
        <taxon>Placobranchoidea</taxon>
        <taxon>Plakobranchidae</taxon>
        <taxon>Plakobranchus</taxon>
    </lineage>
</organism>
<feature type="region of interest" description="Disordered" evidence="2">
    <location>
        <begin position="374"/>
        <end position="394"/>
    </location>
</feature>
<evidence type="ECO:0000313" key="5">
    <source>
        <dbReference type="Proteomes" id="UP000735302"/>
    </source>
</evidence>
<keyword evidence="5" id="KW-1185">Reference proteome</keyword>
<reference evidence="4 5" key="1">
    <citation type="journal article" date="2021" name="Elife">
        <title>Chloroplast acquisition without the gene transfer in kleptoplastic sea slugs, Plakobranchus ocellatus.</title>
        <authorList>
            <person name="Maeda T."/>
            <person name="Takahashi S."/>
            <person name="Yoshida T."/>
            <person name="Shimamura S."/>
            <person name="Takaki Y."/>
            <person name="Nagai Y."/>
            <person name="Toyoda A."/>
            <person name="Suzuki Y."/>
            <person name="Arimoto A."/>
            <person name="Ishii H."/>
            <person name="Satoh N."/>
            <person name="Nishiyama T."/>
            <person name="Hasebe M."/>
            <person name="Maruyama T."/>
            <person name="Minagawa J."/>
            <person name="Obokata J."/>
            <person name="Shigenobu S."/>
        </authorList>
    </citation>
    <scope>NUCLEOTIDE SEQUENCE [LARGE SCALE GENOMIC DNA]</scope>
</reference>
<accession>A0AAV3Z3T4</accession>
<dbReference type="Pfam" id="PF03184">
    <property type="entry name" value="DDE_1"/>
    <property type="match status" value="1"/>
</dbReference>